<dbReference type="Pfam" id="PF13560">
    <property type="entry name" value="HTH_31"/>
    <property type="match status" value="1"/>
</dbReference>
<dbReference type="Proteomes" id="UP000553706">
    <property type="component" value="Unassembled WGS sequence"/>
</dbReference>
<evidence type="ECO:0000313" key="2">
    <source>
        <dbReference type="EMBL" id="MBB5373177.1"/>
    </source>
</evidence>
<evidence type="ECO:0000313" key="3">
    <source>
        <dbReference type="Proteomes" id="UP000553706"/>
    </source>
</evidence>
<dbReference type="GO" id="GO:0003677">
    <property type="term" value="F:DNA binding"/>
    <property type="evidence" value="ECO:0007669"/>
    <property type="project" value="InterPro"/>
</dbReference>
<dbReference type="InterPro" id="IPR001387">
    <property type="entry name" value="Cro/C1-type_HTH"/>
</dbReference>
<sequence>MRFNEIGQQLRAYRMESGLKAEEISARLGVSRAALYRYEKGEVIKLDTVNRLAELLKISPLTLLGIGVEYYGKPVGYAERLRQIEESSDQILQVHGPLCYLITSDSYDSLLAQMLEEHADAQGADRLAARAAAEQLMSVMISRKRMYAARKPSIIAILTAASIQKFLAEGICPLVPASDRLRAAAREMAIREIETVANLMESEPIGLQLGLMAQGEPNGPFTLLRSRDRATLAINPFPCDAPPSLQSGVAMITNAEDAVAAHQRVSEIAWREAVKGAAAAERVRALVAAARG</sequence>
<accession>A0A840VE76</accession>
<dbReference type="SMART" id="SM00530">
    <property type="entry name" value="HTH_XRE"/>
    <property type="match status" value="1"/>
</dbReference>
<dbReference type="AlphaFoldDB" id="A0A840VE76"/>
<organism evidence="2 3">
    <name type="scientific">Acidocella aromatica</name>
    <dbReference type="NCBI Taxonomy" id="1303579"/>
    <lineage>
        <taxon>Bacteria</taxon>
        <taxon>Pseudomonadati</taxon>
        <taxon>Pseudomonadota</taxon>
        <taxon>Alphaproteobacteria</taxon>
        <taxon>Acetobacterales</taxon>
        <taxon>Acidocellaceae</taxon>
        <taxon>Acidocella</taxon>
    </lineage>
</organism>
<dbReference type="CDD" id="cd00093">
    <property type="entry name" value="HTH_XRE"/>
    <property type="match status" value="1"/>
</dbReference>
<dbReference type="Gene3D" id="1.10.260.40">
    <property type="entry name" value="lambda repressor-like DNA-binding domains"/>
    <property type="match status" value="1"/>
</dbReference>
<comment type="caution">
    <text evidence="2">The sequence shown here is derived from an EMBL/GenBank/DDBJ whole genome shotgun (WGS) entry which is preliminary data.</text>
</comment>
<dbReference type="InterPro" id="IPR010982">
    <property type="entry name" value="Lambda_DNA-bd_dom_sf"/>
</dbReference>
<name>A0A840VE76_9PROT</name>
<feature type="domain" description="HTH cro/C1-type" evidence="1">
    <location>
        <begin position="10"/>
        <end position="63"/>
    </location>
</feature>
<proteinExistence type="predicted"/>
<evidence type="ECO:0000259" key="1">
    <source>
        <dbReference type="PROSITE" id="PS50943"/>
    </source>
</evidence>
<protein>
    <submittedName>
        <fullName evidence="2">Transcriptional regulator with XRE-family HTH domain</fullName>
    </submittedName>
</protein>
<reference evidence="2 3" key="1">
    <citation type="submission" date="2020-08" db="EMBL/GenBank/DDBJ databases">
        <title>Genomic Encyclopedia of Type Strains, Phase IV (KMG-IV): sequencing the most valuable type-strain genomes for metagenomic binning, comparative biology and taxonomic classification.</title>
        <authorList>
            <person name="Goeker M."/>
        </authorList>
    </citation>
    <scope>NUCLEOTIDE SEQUENCE [LARGE SCALE GENOMIC DNA]</scope>
    <source>
        <strain evidence="2 3">DSM 27026</strain>
    </source>
</reference>
<dbReference type="SUPFAM" id="SSF47413">
    <property type="entry name" value="lambda repressor-like DNA-binding domains"/>
    <property type="match status" value="1"/>
</dbReference>
<dbReference type="EMBL" id="JACHFJ010000005">
    <property type="protein sequence ID" value="MBB5373177.1"/>
    <property type="molecule type" value="Genomic_DNA"/>
</dbReference>
<keyword evidence="3" id="KW-1185">Reference proteome</keyword>
<dbReference type="RefSeq" id="WP_183266197.1">
    <property type="nucleotide sequence ID" value="NZ_JACHFJ010000005.1"/>
</dbReference>
<dbReference type="PROSITE" id="PS50943">
    <property type="entry name" value="HTH_CROC1"/>
    <property type="match status" value="1"/>
</dbReference>
<gene>
    <name evidence="2" type="ORF">HNP71_001436</name>
</gene>